<feature type="domain" description="DUF4367" evidence="2">
    <location>
        <begin position="204"/>
        <end position="295"/>
    </location>
</feature>
<organism evidence="3 4">
    <name type="scientific">Paenibacillus provencensis</name>
    <dbReference type="NCBI Taxonomy" id="441151"/>
    <lineage>
        <taxon>Bacteria</taxon>
        <taxon>Bacillati</taxon>
        <taxon>Bacillota</taxon>
        <taxon>Bacilli</taxon>
        <taxon>Bacillales</taxon>
        <taxon>Paenibacillaceae</taxon>
        <taxon>Paenibacillus</taxon>
    </lineage>
</organism>
<evidence type="ECO:0000259" key="2">
    <source>
        <dbReference type="Pfam" id="PF14285"/>
    </source>
</evidence>
<proteinExistence type="predicted"/>
<dbReference type="Pfam" id="PF14285">
    <property type="entry name" value="DUF4367"/>
    <property type="match status" value="1"/>
</dbReference>
<keyword evidence="1" id="KW-0472">Membrane</keyword>
<keyword evidence="1" id="KW-1133">Transmembrane helix</keyword>
<name>A0ABW3PIH1_9BACL</name>
<dbReference type="Proteomes" id="UP001597169">
    <property type="component" value="Unassembled WGS sequence"/>
</dbReference>
<comment type="caution">
    <text evidence="3">The sequence shown here is derived from an EMBL/GenBank/DDBJ whole genome shotgun (WGS) entry which is preliminary data.</text>
</comment>
<evidence type="ECO:0000313" key="4">
    <source>
        <dbReference type="Proteomes" id="UP001597169"/>
    </source>
</evidence>
<sequence>MNKEKSDDWLDEQFDEAYEREFEEAFDLAFENAAAASTSVNKEAMAASWDKVNHEVQNIKRRKERIKRWQLVGVIAASITIGATIFSIPIGTYAGTIIQKLQQIGDDFILVFEGPEQDYSGALTPPPPDILSNPDYKENEESSKLDKFLISSDHTLFFVEVPEEKALNNTTFVVNKFEVPFTPTNIKHYLLLDEENPVYPENSYKSDEIKIEFYESNERKVTVNFNKMFSENPGFTEQSPAFSGVPEEIQLKDGSYAVYYENGNFDQLIFRKNLILVTISGSISKDNLIFIADSIQQTNHFQMKQ</sequence>
<reference evidence="4" key="1">
    <citation type="journal article" date="2019" name="Int. J. Syst. Evol. Microbiol.">
        <title>The Global Catalogue of Microorganisms (GCM) 10K type strain sequencing project: providing services to taxonomists for standard genome sequencing and annotation.</title>
        <authorList>
            <consortium name="The Broad Institute Genomics Platform"/>
            <consortium name="The Broad Institute Genome Sequencing Center for Infectious Disease"/>
            <person name="Wu L."/>
            <person name="Ma J."/>
        </authorList>
    </citation>
    <scope>NUCLEOTIDE SEQUENCE [LARGE SCALE GENOMIC DNA]</scope>
    <source>
        <strain evidence="4">CCUG 53519</strain>
    </source>
</reference>
<keyword evidence="1" id="KW-0812">Transmembrane</keyword>
<dbReference type="EMBL" id="JBHTKX010000001">
    <property type="protein sequence ID" value="MFD1127279.1"/>
    <property type="molecule type" value="Genomic_DNA"/>
</dbReference>
<protein>
    <submittedName>
        <fullName evidence="3">DUF4367 domain-containing protein</fullName>
    </submittedName>
</protein>
<evidence type="ECO:0000256" key="1">
    <source>
        <dbReference type="SAM" id="Phobius"/>
    </source>
</evidence>
<accession>A0ABW3PIH1</accession>
<keyword evidence="4" id="KW-1185">Reference proteome</keyword>
<dbReference type="RefSeq" id="WP_251581224.1">
    <property type="nucleotide sequence ID" value="NZ_JBHTKX010000001.1"/>
</dbReference>
<evidence type="ECO:0000313" key="3">
    <source>
        <dbReference type="EMBL" id="MFD1127279.1"/>
    </source>
</evidence>
<gene>
    <name evidence="3" type="ORF">ACFQ3J_03710</name>
</gene>
<dbReference type="InterPro" id="IPR025377">
    <property type="entry name" value="DUF4367"/>
</dbReference>
<feature type="transmembrane region" description="Helical" evidence="1">
    <location>
        <begin position="71"/>
        <end position="94"/>
    </location>
</feature>